<proteinExistence type="predicted"/>
<evidence type="ECO:0000259" key="1">
    <source>
        <dbReference type="Pfam" id="PF00021"/>
    </source>
</evidence>
<dbReference type="SUPFAM" id="SSF57302">
    <property type="entry name" value="Snake toxin-like"/>
    <property type="match status" value="1"/>
</dbReference>
<evidence type="ECO:0000313" key="3">
    <source>
        <dbReference type="RefSeq" id="XP_006820051.1"/>
    </source>
</evidence>
<dbReference type="RefSeq" id="XP_006820051.1">
    <property type="nucleotide sequence ID" value="XM_006819988.1"/>
</dbReference>
<organism evidence="2 3">
    <name type="scientific">Saccoglossus kowalevskii</name>
    <name type="common">Acorn worm</name>
    <dbReference type="NCBI Taxonomy" id="10224"/>
    <lineage>
        <taxon>Eukaryota</taxon>
        <taxon>Metazoa</taxon>
        <taxon>Hemichordata</taxon>
        <taxon>Enteropneusta</taxon>
        <taxon>Harrimaniidae</taxon>
        <taxon>Saccoglossus</taxon>
    </lineage>
</organism>
<feature type="domain" description="UPAR/Ly6" evidence="1">
    <location>
        <begin position="34"/>
        <end position="121"/>
    </location>
</feature>
<evidence type="ECO:0000313" key="2">
    <source>
        <dbReference type="Proteomes" id="UP000694865"/>
    </source>
</evidence>
<dbReference type="CDD" id="cd00117">
    <property type="entry name" value="TFP"/>
    <property type="match status" value="1"/>
</dbReference>
<gene>
    <name evidence="3" type="primary">LOC102808310</name>
</gene>
<dbReference type="GeneID" id="102808310"/>
<name>A0ABM0MJ60_SACKO</name>
<protein>
    <submittedName>
        <fullName evidence="3">Uncharacterized protein LOC102808310</fullName>
    </submittedName>
</protein>
<dbReference type="Proteomes" id="UP000694865">
    <property type="component" value="Unplaced"/>
</dbReference>
<dbReference type="InterPro" id="IPR045860">
    <property type="entry name" value="Snake_toxin-like_sf"/>
</dbReference>
<sequence>MLSNHNRLMIELEYEHTFQDNVHLCTAIVCPSIALECYSCTTLAGLNPYCQTDFRYDTISCDIYDYNDPRCAVSNIINNGEVTLFTRACIDRSWCDAYEGSQTAGDLTVYNTCCNTDFCNDGMSSGGGNNGGHDDGNRYYWNSATIISENYKLSGMILLLMRFIF</sequence>
<dbReference type="Pfam" id="PF00021">
    <property type="entry name" value="UPAR_LY6"/>
    <property type="match status" value="1"/>
</dbReference>
<reference evidence="3" key="1">
    <citation type="submission" date="2025-08" db="UniProtKB">
        <authorList>
            <consortium name="RefSeq"/>
        </authorList>
    </citation>
    <scope>IDENTIFICATION</scope>
    <source>
        <tissue evidence="3">Testes</tissue>
    </source>
</reference>
<dbReference type="Gene3D" id="2.10.60.10">
    <property type="entry name" value="CD59"/>
    <property type="match status" value="1"/>
</dbReference>
<keyword evidence="2" id="KW-1185">Reference proteome</keyword>
<dbReference type="InterPro" id="IPR016054">
    <property type="entry name" value="LY6_UPA_recep-like"/>
</dbReference>
<accession>A0ABM0MJ60</accession>